<dbReference type="PhylomeDB" id="A0A0D2VPA0"/>
<sequence length="606" mass="65266">MLASATAGPVTRLKSSDAAGLVGILQANFNLTKLRPPQRKPIKAIIDNADVFCCLPTGAGKSLCYMFPALTVSRGITLVISPLIALMADQLKFLHQRNIPAHELHSALAPKTRAEIMADIVSPCPKTRLLYVTPELVATERFRSVLRRIHANGNLVHCDKIADALSREGVPSAAYHAGLSSAERTRVQSEWTAGRVPVIAATISFGMGIDKADVRFVVHWSMPKSLEAYFQESGRAGRDGLKSHCRIYASQDERDKMSFLVSNEARRLIVGEKAADTTDPAMLGDMDYWNSPLEGDSVARGGRSIPSSSAPASTKDSERSSAERQAAAMRSAFEAMVGYCAGVSCRHVLIASYFAGNRSQLPAASPAADDNSEKIDAHTLCNGMCDACTNQNAVATKAAMFSSRIGSYTSGSSNSSASAAKGMVALPRFDGGFTSASTYYARGGGGGGEDDDGGSVSMASLSRQKRRQEQEADRDKQELKRFLTEGRVERTVRHEDARPDTRLLDANNHTHIPFLLVTVREACFAKLLDAYTANYLSQLETKSSSLDAGVQEQLASLTADVEFSAFRGCSQVNTYKARVFKRVREVADATLRGVPYDGPVDTTPAS</sequence>
<dbReference type="EMBL" id="KE346363">
    <property type="protein sequence ID" value="KJE92262.1"/>
    <property type="molecule type" value="Genomic_DNA"/>
</dbReference>
<dbReference type="AlphaFoldDB" id="A0A0D2VPA0"/>
<accession>A0A0D2VPA0</accession>
<dbReference type="Gene3D" id="3.40.50.300">
    <property type="entry name" value="P-loop containing nucleotide triphosphate hydrolases"/>
    <property type="match status" value="2"/>
</dbReference>
<dbReference type="SMART" id="SM00487">
    <property type="entry name" value="DEXDc"/>
    <property type="match status" value="1"/>
</dbReference>
<organism evidence="9 10">
    <name type="scientific">Capsaspora owczarzaki (strain ATCC 30864)</name>
    <dbReference type="NCBI Taxonomy" id="595528"/>
    <lineage>
        <taxon>Eukaryota</taxon>
        <taxon>Filasterea</taxon>
        <taxon>Capsaspora</taxon>
    </lineage>
</organism>
<feature type="region of interest" description="Disordered" evidence="6">
    <location>
        <begin position="299"/>
        <end position="323"/>
    </location>
</feature>
<feature type="compositionally biased region" description="Polar residues" evidence="6">
    <location>
        <begin position="305"/>
        <end position="314"/>
    </location>
</feature>
<dbReference type="GO" id="GO:0003676">
    <property type="term" value="F:nucleic acid binding"/>
    <property type="evidence" value="ECO:0007669"/>
    <property type="project" value="InterPro"/>
</dbReference>
<comment type="similarity">
    <text evidence="1">Belongs to the helicase family. RecQ subfamily.</text>
</comment>
<dbReference type="GO" id="GO:0005737">
    <property type="term" value="C:cytoplasm"/>
    <property type="evidence" value="ECO:0007669"/>
    <property type="project" value="TreeGrafter"/>
</dbReference>
<dbReference type="EC" id="5.6.2.4" evidence="5"/>
<dbReference type="GO" id="GO:0000724">
    <property type="term" value="P:double-strand break repair via homologous recombination"/>
    <property type="evidence" value="ECO:0007669"/>
    <property type="project" value="TreeGrafter"/>
</dbReference>
<dbReference type="GO" id="GO:0005694">
    <property type="term" value="C:chromosome"/>
    <property type="evidence" value="ECO:0007669"/>
    <property type="project" value="TreeGrafter"/>
</dbReference>
<dbReference type="InterPro" id="IPR001650">
    <property type="entry name" value="Helicase_C-like"/>
</dbReference>
<dbReference type="Pfam" id="PF16124">
    <property type="entry name" value="RecQ_Zn_bind"/>
    <property type="match status" value="1"/>
</dbReference>
<dbReference type="GO" id="GO:0009378">
    <property type="term" value="F:four-way junction helicase activity"/>
    <property type="evidence" value="ECO:0007669"/>
    <property type="project" value="TreeGrafter"/>
</dbReference>
<feature type="domain" description="Helicase ATP-binding" evidence="7">
    <location>
        <begin position="42"/>
        <end position="201"/>
    </location>
</feature>
<evidence type="ECO:0000259" key="8">
    <source>
        <dbReference type="PROSITE" id="PS51194"/>
    </source>
</evidence>
<protein>
    <recommendedName>
        <fullName evidence="5">DNA 3'-5' helicase</fullName>
        <ecNumber evidence="5">5.6.2.4</ecNumber>
    </recommendedName>
</protein>
<evidence type="ECO:0000256" key="5">
    <source>
        <dbReference type="ARBA" id="ARBA00034808"/>
    </source>
</evidence>
<evidence type="ECO:0000313" key="10">
    <source>
        <dbReference type="Proteomes" id="UP000008743"/>
    </source>
</evidence>
<dbReference type="Proteomes" id="UP000008743">
    <property type="component" value="Unassembled WGS sequence"/>
</dbReference>
<dbReference type="SMART" id="SM00490">
    <property type="entry name" value="HELICc"/>
    <property type="match status" value="1"/>
</dbReference>
<dbReference type="OrthoDB" id="10261556at2759"/>
<dbReference type="RefSeq" id="XP_011270293.1">
    <property type="nucleotide sequence ID" value="XM_011271991.1"/>
</dbReference>
<keyword evidence="3" id="KW-0067">ATP-binding</keyword>
<dbReference type="Pfam" id="PF00270">
    <property type="entry name" value="DEAD"/>
    <property type="match status" value="1"/>
</dbReference>
<dbReference type="eggNOG" id="KOG0352">
    <property type="taxonomic scope" value="Eukaryota"/>
</dbReference>
<gene>
    <name evidence="9" type="ORF">CAOG_008682</name>
</gene>
<dbReference type="PROSITE" id="PS51192">
    <property type="entry name" value="HELICASE_ATP_BIND_1"/>
    <property type="match status" value="1"/>
</dbReference>
<dbReference type="InterPro" id="IPR011545">
    <property type="entry name" value="DEAD/DEAH_box_helicase_dom"/>
</dbReference>
<feature type="domain" description="Helicase C-terminal" evidence="8">
    <location>
        <begin position="125"/>
        <end position="281"/>
    </location>
</feature>
<dbReference type="PANTHER" id="PTHR13710">
    <property type="entry name" value="DNA HELICASE RECQ FAMILY MEMBER"/>
    <property type="match status" value="1"/>
</dbReference>
<reference evidence="10" key="1">
    <citation type="submission" date="2011-02" db="EMBL/GenBank/DDBJ databases">
        <title>The Genome Sequence of Capsaspora owczarzaki ATCC 30864.</title>
        <authorList>
            <person name="Russ C."/>
            <person name="Cuomo C."/>
            <person name="Burger G."/>
            <person name="Gray M.W."/>
            <person name="Holland P.W.H."/>
            <person name="King N."/>
            <person name="Lang F.B.F."/>
            <person name="Roger A.J."/>
            <person name="Ruiz-Trillo I."/>
            <person name="Young S.K."/>
            <person name="Zeng Q."/>
            <person name="Gargeya S."/>
            <person name="Alvarado L."/>
            <person name="Berlin A."/>
            <person name="Chapman S.B."/>
            <person name="Chen Z."/>
            <person name="Freedman E."/>
            <person name="Gellesch M."/>
            <person name="Goldberg J."/>
            <person name="Griggs A."/>
            <person name="Gujja S."/>
            <person name="Heilman E."/>
            <person name="Heiman D."/>
            <person name="Howarth C."/>
            <person name="Mehta T."/>
            <person name="Neiman D."/>
            <person name="Pearson M."/>
            <person name="Roberts A."/>
            <person name="Saif S."/>
            <person name="Shea T."/>
            <person name="Shenoy N."/>
            <person name="Sisk P."/>
            <person name="Stolte C."/>
            <person name="Sykes S."/>
            <person name="White J."/>
            <person name="Yandava C."/>
            <person name="Haas B."/>
            <person name="Nusbaum C."/>
            <person name="Birren B."/>
        </authorList>
    </citation>
    <scope>NUCLEOTIDE SEQUENCE</scope>
    <source>
        <strain evidence="10">ATCC 30864</strain>
    </source>
</reference>
<keyword evidence="2" id="KW-0547">Nucleotide-binding</keyword>
<evidence type="ECO:0000256" key="3">
    <source>
        <dbReference type="ARBA" id="ARBA00022840"/>
    </source>
</evidence>
<dbReference type="InterPro" id="IPR027417">
    <property type="entry name" value="P-loop_NTPase"/>
</dbReference>
<dbReference type="Gene3D" id="6.10.250.3140">
    <property type="match status" value="1"/>
</dbReference>
<keyword evidence="10" id="KW-1185">Reference proteome</keyword>
<evidence type="ECO:0000256" key="6">
    <source>
        <dbReference type="SAM" id="MobiDB-lite"/>
    </source>
</evidence>
<dbReference type="PANTHER" id="PTHR13710:SF152">
    <property type="entry name" value="ATP-DEPENDENT DNA HELICASE Q5"/>
    <property type="match status" value="1"/>
</dbReference>
<name>A0A0D2VPA0_CAPO3</name>
<evidence type="ECO:0000256" key="2">
    <source>
        <dbReference type="ARBA" id="ARBA00022741"/>
    </source>
</evidence>
<proteinExistence type="inferred from homology"/>
<dbReference type="SUPFAM" id="SSF52540">
    <property type="entry name" value="P-loop containing nucleoside triphosphate hydrolases"/>
    <property type="match status" value="1"/>
</dbReference>
<evidence type="ECO:0000313" key="9">
    <source>
        <dbReference type="EMBL" id="KJE92262.1"/>
    </source>
</evidence>
<dbReference type="InterPro" id="IPR032284">
    <property type="entry name" value="RecQ_Zn-bd"/>
</dbReference>
<dbReference type="InParanoid" id="A0A0D2VPA0"/>
<comment type="catalytic activity">
    <reaction evidence="4">
        <text>Couples ATP hydrolysis with the unwinding of duplex DNA by translocating in the 3'-5' direction.</text>
        <dbReference type="EC" id="5.6.2.4"/>
    </reaction>
</comment>
<dbReference type="STRING" id="595528.A0A0D2VPA0"/>
<dbReference type="InterPro" id="IPR014001">
    <property type="entry name" value="Helicase_ATP-bd"/>
</dbReference>
<evidence type="ECO:0000259" key="7">
    <source>
        <dbReference type="PROSITE" id="PS51192"/>
    </source>
</evidence>
<dbReference type="GO" id="GO:0005634">
    <property type="term" value="C:nucleus"/>
    <property type="evidence" value="ECO:0007669"/>
    <property type="project" value="TreeGrafter"/>
</dbReference>
<evidence type="ECO:0000256" key="4">
    <source>
        <dbReference type="ARBA" id="ARBA00034617"/>
    </source>
</evidence>
<evidence type="ECO:0000256" key="1">
    <source>
        <dbReference type="ARBA" id="ARBA00005446"/>
    </source>
</evidence>
<dbReference type="Pfam" id="PF00271">
    <property type="entry name" value="Helicase_C"/>
    <property type="match status" value="1"/>
</dbReference>
<dbReference type="PROSITE" id="PS51194">
    <property type="entry name" value="HELICASE_CTER"/>
    <property type="match status" value="1"/>
</dbReference>
<feature type="compositionally biased region" description="Basic and acidic residues" evidence="6">
    <location>
        <begin position="467"/>
        <end position="482"/>
    </location>
</feature>
<feature type="region of interest" description="Disordered" evidence="6">
    <location>
        <begin position="444"/>
        <end position="482"/>
    </location>
</feature>
<dbReference type="GO" id="GO:0005524">
    <property type="term" value="F:ATP binding"/>
    <property type="evidence" value="ECO:0007669"/>
    <property type="project" value="UniProtKB-KW"/>
</dbReference>
<dbReference type="GO" id="GO:0043138">
    <property type="term" value="F:3'-5' DNA helicase activity"/>
    <property type="evidence" value="ECO:0007669"/>
    <property type="project" value="UniProtKB-EC"/>
</dbReference>